<reference evidence="1 2" key="1">
    <citation type="submission" date="2014-06" db="EMBL/GenBank/DDBJ databases">
        <title>Whole Genome Sequences of Three Symbiotic Endozoicomonas Bacteria.</title>
        <authorList>
            <person name="Neave M.J."/>
            <person name="Apprill A."/>
            <person name="Voolstra C.R."/>
        </authorList>
    </citation>
    <scope>NUCLEOTIDE SEQUENCE [LARGE SCALE GENOMIC DNA]</scope>
    <source>
        <strain evidence="1 2">DSM 25634</strain>
    </source>
</reference>
<dbReference type="Proteomes" id="UP000028073">
    <property type="component" value="Unassembled WGS sequence"/>
</dbReference>
<comment type="caution">
    <text evidence="1">The sequence shown here is derived from an EMBL/GenBank/DDBJ whole genome shotgun (WGS) entry which is preliminary data.</text>
</comment>
<protein>
    <submittedName>
        <fullName evidence="1">Uncharacterized protein</fullName>
    </submittedName>
</protein>
<dbReference type="RefSeq" id="WP_034832841.1">
    <property type="nucleotide sequence ID" value="NZ_JOKH01000001.1"/>
</dbReference>
<dbReference type="STRING" id="1137799.GZ78_04005"/>
<accession>A0A081NL46</accession>
<gene>
    <name evidence="1" type="ORF">GZ78_04005</name>
</gene>
<sequence>MEAVSHLLAAQPITPKGQAEFEDDLAAWGVQQSPEPKAEVFDVWEEHREALLWWCQGGAQLKFNSSSTSSVCTGLDVVALKADADLSGRTVKPEDYHRMQLIAREVAEHLNSRAAVQG</sequence>
<keyword evidence="2" id="KW-1185">Reference proteome</keyword>
<dbReference type="EMBL" id="JOKH01000001">
    <property type="protein sequence ID" value="KEQ19169.1"/>
    <property type="molecule type" value="Genomic_DNA"/>
</dbReference>
<evidence type="ECO:0000313" key="1">
    <source>
        <dbReference type="EMBL" id="KEQ19169.1"/>
    </source>
</evidence>
<evidence type="ECO:0000313" key="2">
    <source>
        <dbReference type="Proteomes" id="UP000028073"/>
    </source>
</evidence>
<name>A0A081NL46_9GAMM</name>
<dbReference type="AlphaFoldDB" id="A0A081NL46"/>
<dbReference type="eggNOG" id="ENOG502ZPCE">
    <property type="taxonomic scope" value="Bacteria"/>
</dbReference>
<dbReference type="OrthoDB" id="5906087at2"/>
<proteinExistence type="predicted"/>
<organism evidence="1 2">
    <name type="scientific">Endozoicomonas numazuensis</name>
    <dbReference type="NCBI Taxonomy" id="1137799"/>
    <lineage>
        <taxon>Bacteria</taxon>
        <taxon>Pseudomonadati</taxon>
        <taxon>Pseudomonadota</taxon>
        <taxon>Gammaproteobacteria</taxon>
        <taxon>Oceanospirillales</taxon>
        <taxon>Endozoicomonadaceae</taxon>
        <taxon>Endozoicomonas</taxon>
    </lineage>
</organism>